<protein>
    <recommendedName>
        <fullName evidence="5">Chromosome segregation protein SMC</fullName>
    </recommendedName>
</protein>
<evidence type="ECO:0008006" key="5">
    <source>
        <dbReference type="Google" id="ProtNLM"/>
    </source>
</evidence>
<accession>A0A939GID4</accession>
<feature type="coiled-coil region" evidence="1">
    <location>
        <begin position="132"/>
        <end position="166"/>
    </location>
</feature>
<keyword evidence="2" id="KW-0812">Transmembrane</keyword>
<keyword evidence="4" id="KW-1185">Reference proteome</keyword>
<dbReference type="Proteomes" id="UP000664034">
    <property type="component" value="Unassembled WGS sequence"/>
</dbReference>
<dbReference type="AlphaFoldDB" id="A0A939GID4"/>
<evidence type="ECO:0000256" key="1">
    <source>
        <dbReference type="SAM" id="Coils"/>
    </source>
</evidence>
<sequence length="316" mass="34996">MEQREQQPRSSTSTALVAALVLMTGVAGVMGYKYYDKAEVASTQEVAIAERVEELANTRVKLDSISNSLDAKIAEVKKLGGDVTELEKVRADLEKDKKALARGAKLSRATIAKYESKIQEYVAFLAEKDTLIAQIQREKEVLVVDNQSLNTENVTLKTRRKQLEDTVAIVASQKEELATKVTRAAALKAQNVKIYAVNSRGKVKEDDAYKAKRIDKLKLTYSLLDNPLTAEEPKDVFVRVLDPDGAVVSDMANGSGTFKANGDEMVYTAKQTVDYDKNGKQVEFLYTRGTQYRPGKYTVELYSEGFKIGAGEFAVR</sequence>
<evidence type="ECO:0000256" key="2">
    <source>
        <dbReference type="SAM" id="Phobius"/>
    </source>
</evidence>
<dbReference type="EMBL" id="JAFMYV010000017">
    <property type="protein sequence ID" value="MBO0939747.1"/>
    <property type="molecule type" value="Genomic_DNA"/>
</dbReference>
<comment type="caution">
    <text evidence="3">The sequence shown here is derived from an EMBL/GenBank/DDBJ whole genome shotgun (WGS) entry which is preliminary data.</text>
</comment>
<gene>
    <name evidence="3" type="ORF">J2I47_24590</name>
</gene>
<keyword evidence="1" id="KW-0175">Coiled coil</keyword>
<evidence type="ECO:0000313" key="3">
    <source>
        <dbReference type="EMBL" id="MBO0939747.1"/>
    </source>
</evidence>
<organism evidence="3 4">
    <name type="scientific">Fibrella rubiginis</name>
    <dbReference type="NCBI Taxonomy" id="2817060"/>
    <lineage>
        <taxon>Bacteria</taxon>
        <taxon>Pseudomonadati</taxon>
        <taxon>Bacteroidota</taxon>
        <taxon>Cytophagia</taxon>
        <taxon>Cytophagales</taxon>
        <taxon>Spirosomataceae</taxon>
        <taxon>Fibrella</taxon>
    </lineage>
</organism>
<reference evidence="3" key="1">
    <citation type="submission" date="2021-03" db="EMBL/GenBank/DDBJ databases">
        <title>Fibrella sp. HMF5335 genome sequencing and assembly.</title>
        <authorList>
            <person name="Kang H."/>
            <person name="Kim H."/>
            <person name="Bae S."/>
            <person name="Joh K."/>
        </authorList>
    </citation>
    <scope>NUCLEOTIDE SEQUENCE</scope>
    <source>
        <strain evidence="3">HMF5335</strain>
    </source>
</reference>
<feature type="coiled-coil region" evidence="1">
    <location>
        <begin position="76"/>
        <end position="103"/>
    </location>
</feature>
<proteinExistence type="predicted"/>
<evidence type="ECO:0000313" key="4">
    <source>
        <dbReference type="Proteomes" id="UP000664034"/>
    </source>
</evidence>
<keyword evidence="2" id="KW-0472">Membrane</keyword>
<keyword evidence="2" id="KW-1133">Transmembrane helix</keyword>
<dbReference type="RefSeq" id="WP_207367279.1">
    <property type="nucleotide sequence ID" value="NZ_JAFMYV010000017.1"/>
</dbReference>
<name>A0A939GID4_9BACT</name>
<feature type="transmembrane region" description="Helical" evidence="2">
    <location>
        <begin position="12"/>
        <end position="35"/>
    </location>
</feature>